<dbReference type="EMBL" id="CP098611">
    <property type="protein sequence ID" value="USR89725.1"/>
    <property type="molecule type" value="Genomic_DNA"/>
</dbReference>
<organism evidence="2 3">
    <name type="scientific">Phormidium yuhuli AB48</name>
    <dbReference type="NCBI Taxonomy" id="2940671"/>
    <lineage>
        <taxon>Bacteria</taxon>
        <taxon>Bacillati</taxon>
        <taxon>Cyanobacteriota</taxon>
        <taxon>Cyanophyceae</taxon>
        <taxon>Oscillatoriophycideae</taxon>
        <taxon>Oscillatoriales</taxon>
        <taxon>Oscillatoriaceae</taxon>
        <taxon>Phormidium</taxon>
        <taxon>Phormidium yuhuli</taxon>
    </lineage>
</organism>
<evidence type="ECO:0008006" key="4">
    <source>
        <dbReference type="Google" id="ProtNLM"/>
    </source>
</evidence>
<proteinExistence type="predicted"/>
<reference evidence="2" key="1">
    <citation type="submission" date="2022-06" db="EMBL/GenBank/DDBJ databases">
        <title>Genome sequence of Phormidium yuhuli AB48 isolated from an industrial photobioreactor environment.</title>
        <authorList>
            <person name="Qiu Y."/>
            <person name="Noonan A.J.C."/>
            <person name="Dofher K."/>
            <person name="Koch M."/>
            <person name="Kieft B."/>
            <person name="Lin X."/>
            <person name="Ziels R.M."/>
            <person name="Hallam S.J."/>
        </authorList>
    </citation>
    <scope>NUCLEOTIDE SEQUENCE</scope>
    <source>
        <strain evidence="2">AB48</strain>
    </source>
</reference>
<keyword evidence="1" id="KW-0472">Membrane</keyword>
<evidence type="ECO:0000313" key="3">
    <source>
        <dbReference type="Proteomes" id="UP001056708"/>
    </source>
</evidence>
<dbReference type="RefSeq" id="WP_252660809.1">
    <property type="nucleotide sequence ID" value="NZ_CP098611.1"/>
</dbReference>
<feature type="transmembrane region" description="Helical" evidence="1">
    <location>
        <begin position="46"/>
        <end position="67"/>
    </location>
</feature>
<gene>
    <name evidence="2" type="ORF">NEA10_12645</name>
</gene>
<evidence type="ECO:0000256" key="1">
    <source>
        <dbReference type="SAM" id="Phobius"/>
    </source>
</evidence>
<dbReference type="Proteomes" id="UP001056708">
    <property type="component" value="Chromosome"/>
</dbReference>
<keyword evidence="3" id="KW-1185">Reference proteome</keyword>
<feature type="transmembrane region" description="Helical" evidence="1">
    <location>
        <begin position="12"/>
        <end position="34"/>
    </location>
</feature>
<keyword evidence="1" id="KW-0812">Transmembrane</keyword>
<protein>
    <recommendedName>
        <fullName evidence="4">EF-hand domain-containing protein</fullName>
    </recommendedName>
</protein>
<name>A0ABY5ALM4_9CYAN</name>
<accession>A0ABY5ALM4</accession>
<keyword evidence="1" id="KW-1133">Transmembrane helix</keyword>
<evidence type="ECO:0000313" key="2">
    <source>
        <dbReference type="EMBL" id="USR89725.1"/>
    </source>
</evidence>
<sequence length="156" mass="17271">MIANRPKSSFKLVKKTIAGILMTGGVPVVLWSAVHLTGVGLWERELALTLLTLVGLPPTAIASWLFWNVAQQSKQEQLQAQQAQAEQLQQTFFRMIVDGDGAITPLEFSMATQLSGQEAKAFLDGCAKDYDGAFDVTQEGNIIYRFDVQRKRLREG</sequence>